<gene>
    <name evidence="2" type="ORF">ACFO8M_13690</name>
</gene>
<reference evidence="3" key="1">
    <citation type="journal article" date="2019" name="Int. J. Syst. Evol. Microbiol.">
        <title>The Global Catalogue of Microorganisms (GCM) 10K type strain sequencing project: providing services to taxonomists for standard genome sequencing and annotation.</title>
        <authorList>
            <consortium name="The Broad Institute Genomics Platform"/>
            <consortium name="The Broad Institute Genome Sequencing Center for Infectious Disease"/>
            <person name="Wu L."/>
            <person name="Ma J."/>
        </authorList>
    </citation>
    <scope>NUCLEOTIDE SEQUENCE [LARGE SCALE GENOMIC DNA]</scope>
    <source>
        <strain evidence="3">CGMCC 4.7396</strain>
    </source>
</reference>
<protein>
    <recommendedName>
        <fullName evidence="4">PH domain-containing protein</fullName>
    </recommendedName>
</protein>
<evidence type="ECO:0000313" key="3">
    <source>
        <dbReference type="Proteomes" id="UP001595712"/>
    </source>
</evidence>
<accession>A0ABV7Q172</accession>
<feature type="transmembrane region" description="Helical" evidence="1">
    <location>
        <begin position="47"/>
        <end position="65"/>
    </location>
</feature>
<proteinExistence type="predicted"/>
<evidence type="ECO:0000313" key="2">
    <source>
        <dbReference type="EMBL" id="MFC3493529.1"/>
    </source>
</evidence>
<feature type="transmembrane region" description="Helical" evidence="1">
    <location>
        <begin position="12"/>
        <end position="35"/>
    </location>
</feature>
<dbReference type="Proteomes" id="UP001595712">
    <property type="component" value="Unassembled WGS sequence"/>
</dbReference>
<evidence type="ECO:0000256" key="1">
    <source>
        <dbReference type="SAM" id="Phobius"/>
    </source>
</evidence>
<dbReference type="RefSeq" id="WP_387976032.1">
    <property type="nucleotide sequence ID" value="NZ_JBHRWO010000010.1"/>
</dbReference>
<keyword evidence="3" id="KW-1185">Reference proteome</keyword>
<name>A0ABV7Q172_9ACTN</name>
<comment type="caution">
    <text evidence="2">The sequence shown here is derived from an EMBL/GenBank/DDBJ whole genome shotgun (WGS) entry which is preliminary data.</text>
</comment>
<organism evidence="2 3">
    <name type="scientific">Glycomyces rhizosphaerae</name>
    <dbReference type="NCBI Taxonomy" id="2054422"/>
    <lineage>
        <taxon>Bacteria</taxon>
        <taxon>Bacillati</taxon>
        <taxon>Actinomycetota</taxon>
        <taxon>Actinomycetes</taxon>
        <taxon>Glycomycetales</taxon>
        <taxon>Glycomycetaceae</taxon>
        <taxon>Glycomyces</taxon>
    </lineage>
</organism>
<dbReference type="EMBL" id="JBHRWO010000010">
    <property type="protein sequence ID" value="MFC3493529.1"/>
    <property type="molecule type" value="Genomic_DNA"/>
</dbReference>
<sequence>MTADKATRYRRVHFNPGPFVIVCSLMFLAVFFSTVFRDFDKPDVAPIMGWLLGTSAIVMNFQVILRIPAVETSEEGITLRPALGWGRVFVKWEDVKGVVIWHSQTGGKRSTMVAVDTREGFPYDNYGLYHPIHPTRNPPVGSKVKRRLRSWSVNTGKTSPRKIANLVNASGRSIPVVEKRPAGDTWNHSGTQ</sequence>
<keyword evidence="1" id="KW-0812">Transmembrane</keyword>
<keyword evidence="1" id="KW-1133">Transmembrane helix</keyword>
<evidence type="ECO:0008006" key="4">
    <source>
        <dbReference type="Google" id="ProtNLM"/>
    </source>
</evidence>
<keyword evidence="1" id="KW-0472">Membrane</keyword>